<name>A0A0E0QB40_ORYRU</name>
<dbReference type="EnsemblPlants" id="ORUFI07G22820.1">
    <property type="protein sequence ID" value="ORUFI07G22820.1"/>
    <property type="gene ID" value="ORUFI07G22820"/>
</dbReference>
<organism evidence="2 3">
    <name type="scientific">Oryza rufipogon</name>
    <name type="common">Brownbeard rice</name>
    <name type="synonym">Asian wild rice</name>
    <dbReference type="NCBI Taxonomy" id="4529"/>
    <lineage>
        <taxon>Eukaryota</taxon>
        <taxon>Viridiplantae</taxon>
        <taxon>Streptophyta</taxon>
        <taxon>Embryophyta</taxon>
        <taxon>Tracheophyta</taxon>
        <taxon>Spermatophyta</taxon>
        <taxon>Magnoliopsida</taxon>
        <taxon>Liliopsida</taxon>
        <taxon>Poales</taxon>
        <taxon>Poaceae</taxon>
        <taxon>BOP clade</taxon>
        <taxon>Oryzoideae</taxon>
        <taxon>Oryzeae</taxon>
        <taxon>Oryzinae</taxon>
        <taxon>Oryza</taxon>
    </lineage>
</organism>
<dbReference type="HOGENOM" id="CLU_2531452_0_0_1"/>
<proteinExistence type="predicted"/>
<dbReference type="Proteomes" id="UP000008022">
    <property type="component" value="Unassembled WGS sequence"/>
</dbReference>
<dbReference type="eggNOG" id="ENOG502T1V0">
    <property type="taxonomic scope" value="Eukaryota"/>
</dbReference>
<dbReference type="Gramene" id="ORUFI07G22820.1">
    <property type="protein sequence ID" value="ORUFI07G22820.1"/>
    <property type="gene ID" value="ORUFI07G22820"/>
</dbReference>
<reference evidence="3" key="1">
    <citation type="submission" date="2013-06" db="EMBL/GenBank/DDBJ databases">
        <authorList>
            <person name="Zhao Q."/>
        </authorList>
    </citation>
    <scope>NUCLEOTIDE SEQUENCE</scope>
    <source>
        <strain evidence="3">cv. W1943</strain>
    </source>
</reference>
<reference evidence="2" key="2">
    <citation type="submission" date="2015-06" db="UniProtKB">
        <authorList>
            <consortium name="EnsemblPlants"/>
        </authorList>
    </citation>
    <scope>IDENTIFICATION</scope>
</reference>
<evidence type="ECO:0000313" key="3">
    <source>
        <dbReference type="Proteomes" id="UP000008022"/>
    </source>
</evidence>
<dbReference type="AlphaFoldDB" id="A0A0E0QB40"/>
<keyword evidence="3" id="KW-1185">Reference proteome</keyword>
<evidence type="ECO:0000313" key="2">
    <source>
        <dbReference type="EnsemblPlants" id="ORUFI07G22820.1"/>
    </source>
</evidence>
<feature type="region of interest" description="Disordered" evidence="1">
    <location>
        <begin position="11"/>
        <end position="40"/>
    </location>
</feature>
<sequence length="84" mass="8026">MFVLHIGGCVSGVPPPPAPAGEDQGSSGPDGARGSCGGAAAAPAPAVARFLVVVAEQQLAADFPAANGMVAVINALQASLSSND</sequence>
<evidence type="ECO:0000256" key="1">
    <source>
        <dbReference type="SAM" id="MobiDB-lite"/>
    </source>
</evidence>
<dbReference type="STRING" id="4529.A0A0E0QB40"/>
<protein>
    <submittedName>
        <fullName evidence="2">Uncharacterized protein</fullName>
    </submittedName>
</protein>
<accession>A0A0E0QB40</accession>